<dbReference type="PANTHER" id="PTHR43611:SF3">
    <property type="entry name" value="FLAVIN MONONUCLEOTIDE HYDROLASE 1, CHLOROPLATIC"/>
    <property type="match status" value="1"/>
</dbReference>
<comment type="caution">
    <text evidence="1">The sequence shown here is derived from an EMBL/GenBank/DDBJ whole genome shotgun (WGS) entry which is preliminary data.</text>
</comment>
<dbReference type="NCBIfam" id="TIGR01549">
    <property type="entry name" value="HAD-SF-IA-v1"/>
    <property type="match status" value="1"/>
</dbReference>
<dbReference type="GO" id="GO:0016787">
    <property type="term" value="F:hydrolase activity"/>
    <property type="evidence" value="ECO:0007669"/>
    <property type="project" value="UniProtKB-KW"/>
</dbReference>
<gene>
    <name evidence="1" type="ORF">ACFO3E_00025</name>
</gene>
<dbReference type="SFLD" id="SFLDS00003">
    <property type="entry name" value="Haloacid_Dehalogenase"/>
    <property type="match status" value="1"/>
</dbReference>
<dbReference type="NCBIfam" id="TIGR01509">
    <property type="entry name" value="HAD-SF-IA-v3"/>
    <property type="match status" value="1"/>
</dbReference>
<reference evidence="2" key="1">
    <citation type="journal article" date="2019" name="Int. J. Syst. Evol. Microbiol.">
        <title>The Global Catalogue of Microorganisms (GCM) 10K type strain sequencing project: providing services to taxonomists for standard genome sequencing and annotation.</title>
        <authorList>
            <consortium name="The Broad Institute Genomics Platform"/>
            <consortium name="The Broad Institute Genome Sequencing Center for Infectious Disease"/>
            <person name="Wu L."/>
            <person name="Ma J."/>
        </authorList>
    </citation>
    <scope>NUCLEOTIDE SEQUENCE [LARGE SCALE GENOMIC DNA]</scope>
    <source>
        <strain evidence="2">NBRC 103632</strain>
    </source>
</reference>
<dbReference type="InterPro" id="IPR036412">
    <property type="entry name" value="HAD-like_sf"/>
</dbReference>
<dbReference type="Pfam" id="PF00702">
    <property type="entry name" value="Hydrolase"/>
    <property type="match status" value="1"/>
</dbReference>
<evidence type="ECO:0000313" key="1">
    <source>
        <dbReference type="EMBL" id="MFC4592580.1"/>
    </source>
</evidence>
<protein>
    <submittedName>
        <fullName evidence="1">HAD family hydrolase</fullName>
    </submittedName>
</protein>
<dbReference type="InterPro" id="IPR023214">
    <property type="entry name" value="HAD_sf"/>
</dbReference>
<dbReference type="PRINTS" id="PR00413">
    <property type="entry name" value="HADHALOGNASE"/>
</dbReference>
<dbReference type="SUPFAM" id="SSF56784">
    <property type="entry name" value="HAD-like"/>
    <property type="match status" value="1"/>
</dbReference>
<dbReference type="Gene3D" id="3.40.50.1000">
    <property type="entry name" value="HAD superfamily/HAD-like"/>
    <property type="match status" value="1"/>
</dbReference>
<evidence type="ECO:0000313" key="2">
    <source>
        <dbReference type="Proteomes" id="UP001595957"/>
    </source>
</evidence>
<organism evidence="1 2">
    <name type="scientific">Sphingobium tyrosinilyticum</name>
    <dbReference type="NCBI Taxonomy" id="2715436"/>
    <lineage>
        <taxon>Bacteria</taxon>
        <taxon>Pseudomonadati</taxon>
        <taxon>Pseudomonadota</taxon>
        <taxon>Alphaproteobacteria</taxon>
        <taxon>Sphingomonadales</taxon>
        <taxon>Sphingomonadaceae</taxon>
        <taxon>Sphingobium</taxon>
    </lineage>
</organism>
<dbReference type="EMBL" id="JBHSFZ010000001">
    <property type="protein sequence ID" value="MFC4592580.1"/>
    <property type="molecule type" value="Genomic_DNA"/>
</dbReference>
<dbReference type="RefSeq" id="WP_380801654.1">
    <property type="nucleotide sequence ID" value="NZ_JBHSFZ010000001.1"/>
</dbReference>
<accession>A0ABV9EVT6</accession>
<dbReference type="Proteomes" id="UP001595957">
    <property type="component" value="Unassembled WGS sequence"/>
</dbReference>
<dbReference type="InterPro" id="IPR006439">
    <property type="entry name" value="HAD-SF_hydro_IA"/>
</dbReference>
<sequence>MNGEVAAVIFDVGQVLYHWEPRLLYERLIDDDRALDAFLRDVVTMDWHVQHDMGRPFAQTSAELIARHPEHESLIRLWGERFIDSVQPAVSGMPELVRDLYQRGVPLYALTNFSAEFWVPFHAREATLFAHFRDILVSGAEKLVKPDPAIYRLALDRFGLRPEETLFIDDREENIAAAQALGIRGHLFRDAPTLRRDLAALGLLDAIPVP</sequence>
<keyword evidence="2" id="KW-1185">Reference proteome</keyword>
<name>A0ABV9EVT6_9SPHN</name>
<keyword evidence="1" id="KW-0378">Hydrolase</keyword>
<dbReference type="SFLD" id="SFLDG01129">
    <property type="entry name" value="C1.5:_HAD__Beta-PGM__Phosphata"/>
    <property type="match status" value="1"/>
</dbReference>
<dbReference type="CDD" id="cd02603">
    <property type="entry name" value="HAD_sEH-N_like"/>
    <property type="match status" value="1"/>
</dbReference>
<dbReference type="PANTHER" id="PTHR43611">
    <property type="entry name" value="ALPHA-D-GLUCOSE 1-PHOSPHATE PHOSPHATASE"/>
    <property type="match status" value="1"/>
</dbReference>
<proteinExistence type="predicted"/>